<dbReference type="InterPro" id="IPR009100">
    <property type="entry name" value="AcylCoA_DH/oxidase_NM_dom_sf"/>
</dbReference>
<evidence type="ECO:0000259" key="6">
    <source>
        <dbReference type="Pfam" id="PF11794"/>
    </source>
</evidence>
<dbReference type="PANTHER" id="PTHR36117">
    <property type="entry name" value="4-HYDROXYPHENYLACETATE 3-MONOOXYGENASE-RELATED"/>
    <property type="match status" value="1"/>
</dbReference>
<dbReference type="Pfam" id="PF11794">
    <property type="entry name" value="HpaB_N"/>
    <property type="match status" value="1"/>
</dbReference>
<feature type="domain" description="HpaB/PvcC/4-BUDH N-terminal" evidence="6">
    <location>
        <begin position="11"/>
        <end position="274"/>
    </location>
</feature>
<dbReference type="InterPro" id="IPR036250">
    <property type="entry name" value="AcylCo_DH-like_C"/>
</dbReference>
<keyword evidence="3" id="KW-0560">Oxidoreductase</keyword>
<name>A0A537J2T6_9BACT</name>
<gene>
    <name evidence="7" type="ORF">E6H05_00275</name>
</gene>
<evidence type="ECO:0000259" key="5">
    <source>
        <dbReference type="Pfam" id="PF03241"/>
    </source>
</evidence>
<feature type="domain" description="HpaB/PvcC/4-BUDH C-terminal" evidence="5">
    <location>
        <begin position="282"/>
        <end position="481"/>
    </location>
</feature>
<dbReference type="InterPro" id="IPR024674">
    <property type="entry name" value="HpaB/PvcC/4-BUDH_N"/>
</dbReference>
<dbReference type="SUPFAM" id="SSF56645">
    <property type="entry name" value="Acyl-CoA dehydrogenase NM domain-like"/>
    <property type="match status" value="1"/>
</dbReference>
<evidence type="ECO:0000313" key="7">
    <source>
        <dbReference type="EMBL" id="TMI77356.1"/>
    </source>
</evidence>
<proteinExistence type="predicted"/>
<dbReference type="PANTHER" id="PTHR36117:SF3">
    <property type="entry name" value="4-HYDROXYPHENYLACETATE 3-MONOOXYGENASE-RELATED"/>
    <property type="match status" value="1"/>
</dbReference>
<protein>
    <submittedName>
        <fullName evidence="7">Pyoverdin chromophore biosynthetic protein pvcC</fullName>
    </submittedName>
</protein>
<dbReference type="InterPro" id="IPR024719">
    <property type="entry name" value="HpaB/PvcC/4-BUDH_C"/>
</dbReference>
<evidence type="ECO:0000256" key="1">
    <source>
        <dbReference type="ARBA" id="ARBA00022630"/>
    </source>
</evidence>
<reference evidence="7 8" key="1">
    <citation type="journal article" date="2019" name="Nat. Microbiol.">
        <title>Mediterranean grassland soil C-N compound turnover is dependent on rainfall and depth, and is mediated by genomically divergent microorganisms.</title>
        <authorList>
            <person name="Diamond S."/>
            <person name="Andeer P.F."/>
            <person name="Li Z."/>
            <person name="Crits-Christoph A."/>
            <person name="Burstein D."/>
            <person name="Anantharaman K."/>
            <person name="Lane K.R."/>
            <person name="Thomas B.C."/>
            <person name="Pan C."/>
            <person name="Northen T.R."/>
            <person name="Banfield J.F."/>
        </authorList>
    </citation>
    <scope>NUCLEOTIDE SEQUENCE [LARGE SCALE GENOMIC DNA]</scope>
    <source>
        <strain evidence="7">NP_8</strain>
    </source>
</reference>
<dbReference type="PIRSF" id="PIRSF000331">
    <property type="entry name" value="HpaA_HpaB"/>
    <property type="match status" value="1"/>
</dbReference>
<comment type="caution">
    <text evidence="7">The sequence shown here is derived from an EMBL/GenBank/DDBJ whole genome shotgun (WGS) entry which is preliminary data.</text>
</comment>
<keyword evidence="1" id="KW-0285">Flavoprotein</keyword>
<dbReference type="Gene3D" id="1.10.3140.10">
    <property type="entry name" value="4-hydroxybutyryl-coa dehydratase, domain 1"/>
    <property type="match status" value="1"/>
</dbReference>
<dbReference type="Proteomes" id="UP000318834">
    <property type="component" value="Unassembled WGS sequence"/>
</dbReference>
<dbReference type="Pfam" id="PF03241">
    <property type="entry name" value="HpaB"/>
    <property type="match status" value="1"/>
</dbReference>
<feature type="binding site" evidence="4">
    <location>
        <position position="190"/>
    </location>
    <ligand>
        <name>FAD</name>
        <dbReference type="ChEBI" id="CHEBI:57692"/>
    </ligand>
</feature>
<dbReference type="SUPFAM" id="SSF47203">
    <property type="entry name" value="Acyl-CoA dehydrogenase C-terminal domain-like"/>
    <property type="match status" value="1"/>
</dbReference>
<dbReference type="InterPro" id="IPR046373">
    <property type="entry name" value="Acyl-CoA_Oxase/DH_mid-dom_sf"/>
</dbReference>
<dbReference type="Gene3D" id="1.20.140.10">
    <property type="entry name" value="Butyryl-CoA Dehydrogenase, subunit A, domain 3"/>
    <property type="match status" value="1"/>
</dbReference>
<accession>A0A537J2T6</accession>
<evidence type="ECO:0000256" key="3">
    <source>
        <dbReference type="ARBA" id="ARBA00023002"/>
    </source>
</evidence>
<organism evidence="7 8">
    <name type="scientific">Candidatus Segetimicrobium genomatis</name>
    <dbReference type="NCBI Taxonomy" id="2569760"/>
    <lineage>
        <taxon>Bacteria</taxon>
        <taxon>Bacillati</taxon>
        <taxon>Candidatus Sysuimicrobiota</taxon>
        <taxon>Candidatus Sysuimicrobiia</taxon>
        <taxon>Candidatus Sysuimicrobiales</taxon>
        <taxon>Candidatus Segetimicrobiaceae</taxon>
        <taxon>Candidatus Segetimicrobium</taxon>
    </lineage>
</organism>
<evidence type="ECO:0000256" key="4">
    <source>
        <dbReference type="PIRSR" id="PIRSR000331-2"/>
    </source>
</evidence>
<evidence type="ECO:0000313" key="8">
    <source>
        <dbReference type="Proteomes" id="UP000318834"/>
    </source>
</evidence>
<sequence>MMLELVTGPMTGQQYLDSLQDDREVYIYGERVKNVTTHPAFRNAARSIARLYDALHDPQHRDTLLATDRQGILTHKFFKPSYSAQELLEAREAIVTWARFSYGFMGRTPDYKASFMATLGAAPDFYEPYAENAARWYREYATKILFLNHVIVNPPVDRNKPVHEVADVYVHVVREADGGIIVSGAKMLATGSALTHATFVAQNSATQLEQGKAEDYALVFLAPLNTPGQKLICRASYEAAAHSPFDYPLSSRFDENDAVLVFDNAFIPWENVLVYRDIEKATGFYAASGFLNRYNFQSLTRLAVKLDFMCGLLTKGVAATGTEVYRGVQTSVGEVIGWRHLIWALTSAMALDPQPGPGGSVLPKTEYAAAGRLFATLAWPRVKEIFELVLGGGPIVVPSSYKDLQSKELRPVLERFYRGSDSSAEERIKLFKLIWDAIGTEFGGRHELYERNYSGNHEQMRVDLMNLAKRRGLLDALTAFAEQCMAEYGVDGWKDPTWIWDRK</sequence>
<dbReference type="Gene3D" id="2.40.110.10">
    <property type="entry name" value="Butyryl-CoA Dehydrogenase, subunit A, domain 2"/>
    <property type="match status" value="1"/>
</dbReference>
<keyword evidence="2 4" id="KW-0274">FAD</keyword>
<dbReference type="AlphaFoldDB" id="A0A537J2T6"/>
<dbReference type="InterPro" id="IPR004925">
    <property type="entry name" value="HpaB/PvcC/4-BUDH"/>
</dbReference>
<evidence type="ECO:0000256" key="2">
    <source>
        <dbReference type="ARBA" id="ARBA00022827"/>
    </source>
</evidence>
<dbReference type="InterPro" id="IPR024677">
    <property type="entry name" value="HpaB/PvcC"/>
</dbReference>
<dbReference type="GO" id="GO:0016627">
    <property type="term" value="F:oxidoreductase activity, acting on the CH-CH group of donors"/>
    <property type="evidence" value="ECO:0007669"/>
    <property type="project" value="InterPro"/>
</dbReference>
<feature type="binding site" evidence="4">
    <location>
        <begin position="149"/>
        <end position="151"/>
    </location>
    <ligand>
        <name>FAD</name>
        <dbReference type="ChEBI" id="CHEBI:57692"/>
    </ligand>
</feature>
<dbReference type="PIRSF" id="PIRSF500125">
    <property type="entry name" value="4_HPA_large"/>
    <property type="match status" value="1"/>
</dbReference>
<dbReference type="EMBL" id="VBAP01000003">
    <property type="protein sequence ID" value="TMI77356.1"/>
    <property type="molecule type" value="Genomic_DNA"/>
</dbReference>